<dbReference type="OMA" id="EQPVGPW"/>
<dbReference type="AlphaFoldDB" id="A0A1Y1IKA5"/>
<dbReference type="STRING" id="105231.A0A1Y1IKA5"/>
<accession>A0A1Y1IKA5</accession>
<gene>
    <name evidence="2" type="ORF">KFL_007570030</name>
</gene>
<keyword evidence="1" id="KW-0812">Transmembrane</keyword>
<dbReference type="Proteomes" id="UP000054558">
    <property type="component" value="Unassembled WGS sequence"/>
</dbReference>
<keyword evidence="1" id="KW-0472">Membrane</keyword>
<dbReference type="Pfam" id="PF04646">
    <property type="entry name" value="DUF604"/>
    <property type="match status" value="1"/>
</dbReference>
<evidence type="ECO:0000313" key="2">
    <source>
        <dbReference type="EMBL" id="GAQ91280.1"/>
    </source>
</evidence>
<dbReference type="GO" id="GO:0008375">
    <property type="term" value="F:acetylglucosaminyltransferase activity"/>
    <property type="evidence" value="ECO:0000318"/>
    <property type="project" value="GO_Central"/>
</dbReference>
<protein>
    <submittedName>
        <fullName evidence="2">Uncharacterized protein</fullName>
    </submittedName>
</protein>
<dbReference type="Gene3D" id="3.90.550.50">
    <property type="match status" value="1"/>
</dbReference>
<dbReference type="InterPro" id="IPR006740">
    <property type="entry name" value="DUF604"/>
</dbReference>
<dbReference type="OrthoDB" id="421979at2759"/>
<sequence>MEGQGLDPGAFEGRDFEALIIQGGEATGLKMKPRVVDAQRLKAAIFPILSFLVGVAFTLFWTNEASKQIISVNTGVSSPAEVDSIQRIHEVRSGIGSGSVQAAAAWGRPRPVDGPPGLEERNVSWDGPWVGTESLMAPTKTGLQHVLFGIGSSSQNYQTRKELIKLWWGPSKTRGYVWLDSPVDGYDWQTEGLPEPQISGDTSSLPYSGGGPRSCLRIARIVVEAYRLKLPDVRWFVMGDDDTIFNPEVLAEVLAGYDHTEMLYLGGNSETHGQMVINGFEMAYGGGGIAISWPLAHALSHTMDSCIERYPELWGSDARVHMCTAELGVQVTRVRGFHQCDLKGNVAGFLQAHPLAPFVSMHHVLHWDPVFPNMTHMDALQRLTRGMHADPVNFLQTAFCVDQRKLFSVVVSWGYSVKLSIGAWRVGELERIETTFMSYHWRNWAEQFTFDTRPEVPVEGGQCGTPVDLWIDDIRPVAGNKIESTYSRKVPVNQTSCSPHITRISQVKVVREALPYSTSRDGLSKGPNLRRQCCQSLKFDASGSTLSINLGSCNSVF</sequence>
<organism evidence="2 3">
    <name type="scientific">Klebsormidium nitens</name>
    <name type="common">Green alga</name>
    <name type="synonym">Ulothrix nitens</name>
    <dbReference type="NCBI Taxonomy" id="105231"/>
    <lineage>
        <taxon>Eukaryota</taxon>
        <taxon>Viridiplantae</taxon>
        <taxon>Streptophyta</taxon>
        <taxon>Klebsormidiophyceae</taxon>
        <taxon>Klebsormidiales</taxon>
        <taxon>Klebsormidiaceae</taxon>
        <taxon>Klebsormidium</taxon>
    </lineage>
</organism>
<dbReference type="FunFam" id="3.90.550.50:FF:000006">
    <property type="entry name" value="Fringe-related protein-like"/>
    <property type="match status" value="1"/>
</dbReference>
<keyword evidence="1" id="KW-1133">Transmembrane helix</keyword>
<name>A0A1Y1IKA5_KLENI</name>
<evidence type="ECO:0000313" key="3">
    <source>
        <dbReference type="Proteomes" id="UP000054558"/>
    </source>
</evidence>
<dbReference type="EMBL" id="DF237706">
    <property type="protein sequence ID" value="GAQ91280.1"/>
    <property type="molecule type" value="Genomic_DNA"/>
</dbReference>
<proteinExistence type="predicted"/>
<keyword evidence="3" id="KW-1185">Reference proteome</keyword>
<feature type="transmembrane region" description="Helical" evidence="1">
    <location>
        <begin position="41"/>
        <end position="61"/>
    </location>
</feature>
<evidence type="ECO:0000256" key="1">
    <source>
        <dbReference type="SAM" id="Phobius"/>
    </source>
</evidence>
<dbReference type="PANTHER" id="PTHR10811">
    <property type="entry name" value="FRINGE-RELATED"/>
    <property type="match status" value="1"/>
</dbReference>
<reference evidence="2 3" key="1">
    <citation type="journal article" date="2014" name="Nat. Commun.">
        <title>Klebsormidium flaccidum genome reveals primary factors for plant terrestrial adaptation.</title>
        <authorList>
            <person name="Hori K."/>
            <person name="Maruyama F."/>
            <person name="Fujisawa T."/>
            <person name="Togashi T."/>
            <person name="Yamamoto N."/>
            <person name="Seo M."/>
            <person name="Sato S."/>
            <person name="Yamada T."/>
            <person name="Mori H."/>
            <person name="Tajima N."/>
            <person name="Moriyama T."/>
            <person name="Ikeuchi M."/>
            <person name="Watanabe M."/>
            <person name="Wada H."/>
            <person name="Kobayashi K."/>
            <person name="Saito M."/>
            <person name="Masuda T."/>
            <person name="Sasaki-Sekimoto Y."/>
            <person name="Mashiguchi K."/>
            <person name="Awai K."/>
            <person name="Shimojima M."/>
            <person name="Masuda S."/>
            <person name="Iwai M."/>
            <person name="Nobusawa T."/>
            <person name="Narise T."/>
            <person name="Kondo S."/>
            <person name="Saito H."/>
            <person name="Sato R."/>
            <person name="Murakawa M."/>
            <person name="Ihara Y."/>
            <person name="Oshima-Yamada Y."/>
            <person name="Ohtaka K."/>
            <person name="Satoh M."/>
            <person name="Sonobe K."/>
            <person name="Ishii M."/>
            <person name="Ohtani R."/>
            <person name="Kanamori-Sato M."/>
            <person name="Honoki R."/>
            <person name="Miyazaki D."/>
            <person name="Mochizuki H."/>
            <person name="Umetsu J."/>
            <person name="Higashi K."/>
            <person name="Shibata D."/>
            <person name="Kamiya Y."/>
            <person name="Sato N."/>
            <person name="Nakamura Y."/>
            <person name="Tabata S."/>
            <person name="Ida S."/>
            <person name="Kurokawa K."/>
            <person name="Ohta H."/>
        </authorList>
    </citation>
    <scope>NUCLEOTIDE SEQUENCE [LARGE SCALE GENOMIC DNA]</scope>
    <source>
        <strain evidence="2 3">NIES-2285</strain>
    </source>
</reference>